<dbReference type="RefSeq" id="WP_112376703.1">
    <property type="nucleotide sequence ID" value="NZ_CP030104.1"/>
</dbReference>
<sequence>MTEMEVNDNSFLRQFETKVDGHLAKIEYSSQERKVFLTKLVIPEEITEEGFKETFIKAVLSQIQEKNLRVVPTSPHIAGFLRKNRQYKEMLPVGIRI</sequence>
<evidence type="ECO:0000313" key="2">
    <source>
        <dbReference type="EMBL" id="AWX43094.1"/>
    </source>
</evidence>
<keyword evidence="3" id="KW-1185">Reference proteome</keyword>
<evidence type="ECO:0000313" key="3">
    <source>
        <dbReference type="Proteomes" id="UP000248536"/>
    </source>
</evidence>
<dbReference type="Proteomes" id="UP000248536">
    <property type="component" value="Chromosome"/>
</dbReference>
<protein>
    <recommendedName>
        <fullName evidence="1">N-acetyltransferase domain-containing protein</fullName>
    </recommendedName>
</protein>
<dbReference type="KEGG" id="spon:HME9304_00081"/>
<dbReference type="Gene3D" id="3.40.630.30">
    <property type="match status" value="1"/>
</dbReference>
<dbReference type="PROSITE" id="PS51729">
    <property type="entry name" value="GNAT_YJDJ"/>
    <property type="match status" value="1"/>
</dbReference>
<gene>
    <name evidence="2" type="ORF">HME9304_00081</name>
</gene>
<accession>A0A2Z4LNC1</accession>
<feature type="domain" description="N-acetyltransferase" evidence="1">
    <location>
        <begin position="7"/>
        <end position="92"/>
    </location>
</feature>
<dbReference type="AlphaFoldDB" id="A0A2Z4LNC1"/>
<dbReference type="EMBL" id="CP030104">
    <property type="protein sequence ID" value="AWX43094.1"/>
    <property type="molecule type" value="Genomic_DNA"/>
</dbReference>
<evidence type="ECO:0000259" key="1">
    <source>
        <dbReference type="PROSITE" id="PS51729"/>
    </source>
</evidence>
<dbReference type="InterPro" id="IPR031165">
    <property type="entry name" value="GNAT_YJDJ"/>
</dbReference>
<reference evidence="2 3" key="1">
    <citation type="submission" date="2018-06" db="EMBL/GenBank/DDBJ databases">
        <title>Spongiibacterium sp. HME9304 Genome sequencing and assembly.</title>
        <authorList>
            <person name="Kang H."/>
            <person name="Kim H."/>
            <person name="Joh K."/>
        </authorList>
    </citation>
    <scope>NUCLEOTIDE SEQUENCE [LARGE SCALE GENOMIC DNA]</scope>
    <source>
        <strain evidence="2 3">HME9304</strain>
    </source>
</reference>
<proteinExistence type="predicted"/>
<dbReference type="OrthoDB" id="1149100at2"/>
<dbReference type="SUPFAM" id="SSF55729">
    <property type="entry name" value="Acyl-CoA N-acyltransferases (Nat)"/>
    <property type="match status" value="1"/>
</dbReference>
<organism evidence="2 3">
    <name type="scientific">Flagellimonas maritima</name>
    <dbReference type="NCBI Taxonomy" id="1383885"/>
    <lineage>
        <taxon>Bacteria</taxon>
        <taxon>Pseudomonadati</taxon>
        <taxon>Bacteroidota</taxon>
        <taxon>Flavobacteriia</taxon>
        <taxon>Flavobacteriales</taxon>
        <taxon>Flavobacteriaceae</taxon>
        <taxon>Flagellimonas</taxon>
    </lineage>
</organism>
<dbReference type="Pfam" id="PF14542">
    <property type="entry name" value="Acetyltransf_CG"/>
    <property type="match status" value="1"/>
</dbReference>
<name>A0A2Z4LNC1_9FLAO</name>
<dbReference type="InterPro" id="IPR016181">
    <property type="entry name" value="Acyl_CoA_acyltransferase"/>
</dbReference>